<proteinExistence type="predicted"/>
<name>A0A918NYI7_9ACTN</name>
<dbReference type="Proteomes" id="UP000619244">
    <property type="component" value="Unassembled WGS sequence"/>
</dbReference>
<evidence type="ECO:0000313" key="3">
    <source>
        <dbReference type="Proteomes" id="UP000619244"/>
    </source>
</evidence>
<protein>
    <submittedName>
        <fullName evidence="2">Uncharacterized protein</fullName>
    </submittedName>
</protein>
<organism evidence="2 3">
    <name type="scientific">Streptomyces minutiscleroticus</name>
    <dbReference type="NCBI Taxonomy" id="68238"/>
    <lineage>
        <taxon>Bacteria</taxon>
        <taxon>Bacillati</taxon>
        <taxon>Actinomycetota</taxon>
        <taxon>Actinomycetes</taxon>
        <taxon>Kitasatosporales</taxon>
        <taxon>Streptomycetaceae</taxon>
        <taxon>Streptomyces</taxon>
    </lineage>
</organism>
<sequence>MIPPSQAQTGTGMHHRPRPNYHGDPAPPAVASVIRFAAQDARGDDTHTRKASNYTWGRLTKEVLQP</sequence>
<gene>
    <name evidence="2" type="ORF">GCM10010358_69170</name>
</gene>
<feature type="region of interest" description="Disordered" evidence="1">
    <location>
        <begin position="1"/>
        <end position="29"/>
    </location>
</feature>
<dbReference type="AlphaFoldDB" id="A0A918NYI7"/>
<evidence type="ECO:0000313" key="2">
    <source>
        <dbReference type="EMBL" id="GGY05948.1"/>
    </source>
</evidence>
<comment type="caution">
    <text evidence="2">The sequence shown here is derived from an EMBL/GenBank/DDBJ whole genome shotgun (WGS) entry which is preliminary data.</text>
</comment>
<reference evidence="2" key="1">
    <citation type="journal article" date="2014" name="Int. J. Syst. Evol. Microbiol.">
        <title>Complete genome sequence of Corynebacterium casei LMG S-19264T (=DSM 44701T), isolated from a smear-ripened cheese.</title>
        <authorList>
            <consortium name="US DOE Joint Genome Institute (JGI-PGF)"/>
            <person name="Walter F."/>
            <person name="Albersmeier A."/>
            <person name="Kalinowski J."/>
            <person name="Ruckert C."/>
        </authorList>
    </citation>
    <scope>NUCLEOTIDE SEQUENCE</scope>
    <source>
        <strain evidence="2">JCM 4790</strain>
    </source>
</reference>
<dbReference type="EMBL" id="BMVU01000057">
    <property type="protein sequence ID" value="GGY05948.1"/>
    <property type="molecule type" value="Genomic_DNA"/>
</dbReference>
<feature type="compositionally biased region" description="Polar residues" evidence="1">
    <location>
        <begin position="1"/>
        <end position="11"/>
    </location>
</feature>
<keyword evidence="3" id="KW-1185">Reference proteome</keyword>
<reference evidence="2" key="2">
    <citation type="submission" date="2020-09" db="EMBL/GenBank/DDBJ databases">
        <authorList>
            <person name="Sun Q."/>
            <person name="Ohkuma M."/>
        </authorList>
    </citation>
    <scope>NUCLEOTIDE SEQUENCE</scope>
    <source>
        <strain evidence="2">JCM 4790</strain>
    </source>
</reference>
<evidence type="ECO:0000256" key="1">
    <source>
        <dbReference type="SAM" id="MobiDB-lite"/>
    </source>
</evidence>
<accession>A0A918NYI7</accession>